<evidence type="ECO:0000259" key="5">
    <source>
        <dbReference type="Pfam" id="PF15915"/>
    </source>
</evidence>
<comment type="caution">
    <text evidence="6">The sequence shown here is derived from an EMBL/GenBank/DDBJ whole genome shotgun (WGS) entry which is preliminary data.</text>
</comment>
<evidence type="ECO:0000256" key="1">
    <source>
        <dbReference type="ARBA" id="ARBA00023015"/>
    </source>
</evidence>
<dbReference type="PANTHER" id="PTHR34236:SF1">
    <property type="entry name" value="DIMETHYL SULFOXIDE REDUCTASE TRANSCRIPTIONAL ACTIVATOR"/>
    <property type="match status" value="1"/>
</dbReference>
<keyword evidence="2" id="KW-0804">Transcription</keyword>
<sequence>MSVITEFTIPAEAFALEHTFDTVSDVTIQIERLASHSREWVMPFCWVTCEDLEAVTDALREDPTVDGVRLVDSDSDVGYLNVHWNESVQSLIDTVVDQHGIMQEVEANDGIWHLKLKFLDGDAVQKFQTYFDEKGYSFELQRLYDGTAPKEREYDLTADQREALVMALEMGYFDVPREANIEDLAAELEISTNAVSQRLRRANRNLTRNTLTVSPPTETSETNESE</sequence>
<evidence type="ECO:0000259" key="4">
    <source>
        <dbReference type="Pfam" id="PF04967"/>
    </source>
</evidence>
<dbReference type="RefSeq" id="WP_148857359.1">
    <property type="nucleotide sequence ID" value="NZ_PHNJ01000003.1"/>
</dbReference>
<dbReference type="InterPro" id="IPR031803">
    <property type="entry name" value="BAT_GAF/HTH-assoc"/>
</dbReference>
<evidence type="ECO:0000256" key="2">
    <source>
        <dbReference type="ARBA" id="ARBA00023163"/>
    </source>
</evidence>
<dbReference type="Proteomes" id="UP000766904">
    <property type="component" value="Unassembled WGS sequence"/>
</dbReference>
<feature type="region of interest" description="Disordered" evidence="3">
    <location>
        <begin position="206"/>
        <end position="226"/>
    </location>
</feature>
<gene>
    <name evidence="6" type="ORF">CV102_07990</name>
</gene>
<keyword evidence="1" id="KW-0805">Transcription regulation</keyword>
<evidence type="ECO:0000256" key="3">
    <source>
        <dbReference type="SAM" id="MobiDB-lite"/>
    </source>
</evidence>
<keyword evidence="7" id="KW-1185">Reference proteome</keyword>
<proteinExistence type="predicted"/>
<feature type="domain" description="Bacterioopsin transcriptional activator GAF and HTH associated" evidence="5">
    <location>
        <begin position="6"/>
        <end position="142"/>
    </location>
</feature>
<dbReference type="PANTHER" id="PTHR34236">
    <property type="entry name" value="DIMETHYL SULFOXIDE REDUCTASE TRANSCRIPTIONAL ACTIVATOR"/>
    <property type="match status" value="1"/>
</dbReference>
<dbReference type="InterPro" id="IPR036388">
    <property type="entry name" value="WH-like_DNA-bd_sf"/>
</dbReference>
<reference evidence="6" key="1">
    <citation type="submission" date="2017-11" db="EMBL/GenBank/DDBJ databases">
        <authorList>
            <person name="Kajale S.C."/>
            <person name="Sharma A."/>
        </authorList>
    </citation>
    <scope>NUCLEOTIDE SEQUENCE</scope>
    <source>
        <strain evidence="6">LS1_42</strain>
    </source>
</reference>
<evidence type="ECO:0000313" key="6">
    <source>
        <dbReference type="EMBL" id="TYL39216.1"/>
    </source>
</evidence>
<dbReference type="InterPro" id="IPR013324">
    <property type="entry name" value="RNA_pol_sigma_r3/r4-like"/>
</dbReference>
<dbReference type="OrthoDB" id="156233at2157"/>
<name>A0A8J8TQT1_9EURY</name>
<accession>A0A8J8TQT1</accession>
<dbReference type="Pfam" id="PF15915">
    <property type="entry name" value="BAT"/>
    <property type="match status" value="1"/>
</dbReference>
<dbReference type="EMBL" id="PHNJ01000003">
    <property type="protein sequence ID" value="TYL39216.1"/>
    <property type="molecule type" value="Genomic_DNA"/>
</dbReference>
<evidence type="ECO:0000313" key="7">
    <source>
        <dbReference type="Proteomes" id="UP000766904"/>
    </source>
</evidence>
<organism evidence="6 7">
    <name type="scientific">Natronococcus pandeyae</name>
    <dbReference type="NCBI Taxonomy" id="2055836"/>
    <lineage>
        <taxon>Archaea</taxon>
        <taxon>Methanobacteriati</taxon>
        <taxon>Methanobacteriota</taxon>
        <taxon>Stenosarchaea group</taxon>
        <taxon>Halobacteria</taxon>
        <taxon>Halobacteriales</taxon>
        <taxon>Natrialbaceae</taxon>
        <taxon>Natronococcus</taxon>
    </lineage>
</organism>
<feature type="compositionally biased region" description="Low complexity" evidence="3">
    <location>
        <begin position="206"/>
        <end position="220"/>
    </location>
</feature>
<feature type="domain" description="HTH bat-type" evidence="4">
    <location>
        <begin position="156"/>
        <end position="207"/>
    </location>
</feature>
<dbReference type="AlphaFoldDB" id="A0A8J8TQT1"/>
<dbReference type="SUPFAM" id="SSF88659">
    <property type="entry name" value="Sigma3 and sigma4 domains of RNA polymerase sigma factors"/>
    <property type="match status" value="1"/>
</dbReference>
<protein>
    <submittedName>
        <fullName evidence="6">Bacterio-opsin activator</fullName>
    </submittedName>
</protein>
<dbReference type="Pfam" id="PF04967">
    <property type="entry name" value="HTH_10"/>
    <property type="match status" value="1"/>
</dbReference>
<dbReference type="Gene3D" id="1.10.10.10">
    <property type="entry name" value="Winged helix-like DNA-binding domain superfamily/Winged helix DNA-binding domain"/>
    <property type="match status" value="1"/>
</dbReference>
<dbReference type="InterPro" id="IPR007050">
    <property type="entry name" value="HTH_bacterioopsin"/>
</dbReference>